<organism evidence="2 3">
    <name type="scientific">Maledivibacter halophilus</name>
    <dbReference type="NCBI Taxonomy" id="36842"/>
    <lineage>
        <taxon>Bacteria</taxon>
        <taxon>Bacillati</taxon>
        <taxon>Bacillota</taxon>
        <taxon>Clostridia</taxon>
        <taxon>Peptostreptococcales</taxon>
        <taxon>Caminicellaceae</taxon>
        <taxon>Maledivibacter</taxon>
    </lineage>
</organism>
<feature type="transmembrane region" description="Helical" evidence="1">
    <location>
        <begin position="6"/>
        <end position="25"/>
    </location>
</feature>
<dbReference type="EMBL" id="FUZT01000005">
    <property type="protein sequence ID" value="SKC69772.1"/>
    <property type="molecule type" value="Genomic_DNA"/>
</dbReference>
<evidence type="ECO:0000313" key="3">
    <source>
        <dbReference type="Proteomes" id="UP000190285"/>
    </source>
</evidence>
<evidence type="ECO:0000256" key="1">
    <source>
        <dbReference type="SAM" id="Phobius"/>
    </source>
</evidence>
<gene>
    <name evidence="2" type="ORF">SAMN02194393_02301</name>
</gene>
<dbReference type="STRING" id="36842.SAMN02194393_02301"/>
<sequence>MNNNRFVTGVIAGSLLGVTAGMYALNKSTPRQRRRIMRKGSRMARNASKIMGTVASMDMFR</sequence>
<proteinExistence type="predicted"/>
<dbReference type="RefSeq" id="WP_079491769.1">
    <property type="nucleotide sequence ID" value="NZ_FUZT01000005.1"/>
</dbReference>
<keyword evidence="3" id="KW-1185">Reference proteome</keyword>
<keyword evidence="1" id="KW-1133">Transmembrane helix</keyword>
<evidence type="ECO:0000313" key="2">
    <source>
        <dbReference type="EMBL" id="SKC69772.1"/>
    </source>
</evidence>
<evidence type="ECO:0008006" key="4">
    <source>
        <dbReference type="Google" id="ProtNLM"/>
    </source>
</evidence>
<dbReference type="Proteomes" id="UP000190285">
    <property type="component" value="Unassembled WGS sequence"/>
</dbReference>
<dbReference type="AlphaFoldDB" id="A0A1T5L144"/>
<reference evidence="2 3" key="1">
    <citation type="submission" date="2017-02" db="EMBL/GenBank/DDBJ databases">
        <authorList>
            <person name="Peterson S.W."/>
        </authorList>
    </citation>
    <scope>NUCLEOTIDE SEQUENCE [LARGE SCALE GENOMIC DNA]</scope>
    <source>
        <strain evidence="2 3">M1</strain>
    </source>
</reference>
<protein>
    <recommendedName>
        <fullName evidence="4">YtxH-like protein</fullName>
    </recommendedName>
</protein>
<keyword evidence="1" id="KW-0472">Membrane</keyword>
<name>A0A1T5L144_9FIRM</name>
<keyword evidence="1" id="KW-0812">Transmembrane</keyword>
<accession>A0A1T5L144</accession>